<sequence length="987" mass="103124">MMPRNQGYEPPHTDGRLPISEKEEIARAALRSLADPASTAPVLNSSSGVALPLPHDASLPLPPPFAASDRPQLPTPSTRLPLDPGRHLPAPMEVSTSSHSAMVTTPPAPMNIDADRPEPQTIGMAAANGGDNPASYFGDHYMTCSPTSSPRASAASIAPLAPPVPLASSAQRTVDQHPAIASHFAPPPPPRLPSPHTSLSRSQSFSAASSLARVREHALRCAATALRMEPDEARSILIQALPAHRAASLSPTAATASALYRRAAAIPLESFNPDFVREVIDAFHYEEERLLSDARSREAYVSGDRISGPSDTRPLPPPGQAWADTVPRPERDPVWRRGTRAPAARRSVDGWEARPVQRHASLDSGAYPDALPNRQYPTHEDTTQYLHHGYATVSGGDASKSSPLAPPRPESPSPFAYDPHRRPSEPQYQTSEREPMPVIDSQVRGLRASFGSAEDRQLHRFRDGARHSVGWGMASPLGGSGSPAATSPGAASNWRVPDDYRRAYSRKVRSIDDYLETSSRQHGGSHAQSQSGRNPGLAQTQSGSGHEALVETAAADRLKMRPRPSPQTLTSQFGQSAVLPQSVLQPVSLPPSPAFPLVSSKSPVSSDALHHTFGQRRSPVSRASVAPTSPSTVSSASVAGMTPSPSPMLGASRPVVSTLTDEPMRSADPPSDANGSARRGVSSGRERSEDAPAEMARARVANMQIEDLNGDGDSLSNTSKASSLANAVSRSSSVVDRRSVTPSGTELSHSEIMQRLKQKVKSRLAAKGRGEDPDKPAGNGRSKLSRPIASTKRSQASSSSKSIASTLAGNSANSGVAARDRKSVTGKGTTSSMSSISSLKALRSAGAQNRAAGQKLGNKARKLSTSASPSTSSLGSAAAATSATTAPPRTDTPPTSIAAALLSPTDSPTPTEAARNVAAARASQSPEDADTTTVETASGQVLPGELPGAGQMNAASATKQQNTMSGIDSLLQAAASSDPTETNSAIA</sequence>
<dbReference type="AlphaFoldDB" id="A0A317XNB7"/>
<evidence type="ECO:0000313" key="2">
    <source>
        <dbReference type="EMBL" id="PWY99785.1"/>
    </source>
</evidence>
<feature type="compositionally biased region" description="Low complexity" evidence="1">
    <location>
        <begin position="721"/>
        <end position="734"/>
    </location>
</feature>
<feature type="compositionally biased region" description="Low complexity" evidence="1">
    <location>
        <begin position="472"/>
        <end position="492"/>
    </location>
</feature>
<dbReference type="Proteomes" id="UP000246740">
    <property type="component" value="Unassembled WGS sequence"/>
</dbReference>
<feature type="compositionally biased region" description="Low complexity" evidence="1">
    <location>
        <begin position="578"/>
        <end position="587"/>
    </location>
</feature>
<dbReference type="OrthoDB" id="2554955at2759"/>
<feature type="region of interest" description="Disordered" evidence="1">
    <location>
        <begin position="302"/>
        <end position="377"/>
    </location>
</feature>
<proteinExistence type="predicted"/>
<feature type="compositionally biased region" description="Polar residues" evidence="1">
    <location>
        <begin position="516"/>
        <end position="544"/>
    </location>
</feature>
<evidence type="ECO:0000313" key="3">
    <source>
        <dbReference type="Proteomes" id="UP000246740"/>
    </source>
</evidence>
<feature type="compositionally biased region" description="Low complexity" evidence="1">
    <location>
        <begin position="788"/>
        <end position="806"/>
    </location>
</feature>
<feature type="region of interest" description="Disordered" evidence="1">
    <location>
        <begin position="1"/>
        <end position="88"/>
    </location>
</feature>
<feature type="region of interest" description="Disordered" evidence="1">
    <location>
        <begin position="513"/>
        <end position="961"/>
    </location>
</feature>
<name>A0A317XNB7_9BASI</name>
<accession>A0A317XNB7</accession>
<feature type="region of interest" description="Disordered" evidence="1">
    <location>
        <begin position="180"/>
        <end position="204"/>
    </location>
</feature>
<dbReference type="EMBL" id="KZ819194">
    <property type="protein sequence ID" value="PWY99785.1"/>
    <property type="molecule type" value="Genomic_DNA"/>
</dbReference>
<feature type="compositionally biased region" description="Basic residues" evidence="1">
    <location>
        <begin position="756"/>
        <end position="766"/>
    </location>
</feature>
<feature type="compositionally biased region" description="Low complexity" evidence="1">
    <location>
        <begin position="194"/>
        <end position="204"/>
    </location>
</feature>
<feature type="compositionally biased region" description="Basic and acidic residues" evidence="1">
    <location>
        <begin position="11"/>
        <end position="26"/>
    </location>
</feature>
<feature type="compositionally biased region" description="Basic and acidic residues" evidence="1">
    <location>
        <begin position="453"/>
        <end position="466"/>
    </location>
</feature>
<feature type="compositionally biased region" description="Low complexity" evidence="1">
    <location>
        <begin position="825"/>
        <end position="845"/>
    </location>
</feature>
<feature type="region of interest" description="Disordered" evidence="1">
    <location>
        <begin position="391"/>
        <end position="499"/>
    </location>
</feature>
<gene>
    <name evidence="2" type="ORF">BCV70DRAFT_206774</name>
</gene>
<protein>
    <submittedName>
        <fullName evidence="2">Uncharacterized protein</fullName>
    </submittedName>
</protein>
<feature type="compositionally biased region" description="Low complexity" evidence="1">
    <location>
        <begin position="913"/>
        <end position="922"/>
    </location>
</feature>
<keyword evidence="3" id="KW-1185">Reference proteome</keyword>
<dbReference type="STRING" id="1882483.A0A317XNB7"/>
<feature type="compositionally biased region" description="Polar residues" evidence="1">
    <location>
        <begin position="566"/>
        <end position="575"/>
    </location>
</feature>
<dbReference type="InParanoid" id="A0A317XNB7"/>
<feature type="compositionally biased region" description="Low complexity" evidence="1">
    <location>
        <begin position="864"/>
        <end position="896"/>
    </location>
</feature>
<evidence type="ECO:0000256" key="1">
    <source>
        <dbReference type="SAM" id="MobiDB-lite"/>
    </source>
</evidence>
<organism evidence="2 3">
    <name type="scientific">Testicularia cyperi</name>
    <dbReference type="NCBI Taxonomy" id="1882483"/>
    <lineage>
        <taxon>Eukaryota</taxon>
        <taxon>Fungi</taxon>
        <taxon>Dikarya</taxon>
        <taxon>Basidiomycota</taxon>
        <taxon>Ustilaginomycotina</taxon>
        <taxon>Ustilaginomycetes</taxon>
        <taxon>Ustilaginales</taxon>
        <taxon>Anthracoideaceae</taxon>
        <taxon>Testicularia</taxon>
    </lineage>
</organism>
<feature type="compositionally biased region" description="Polar residues" evidence="1">
    <location>
        <begin position="923"/>
        <end position="939"/>
    </location>
</feature>
<reference evidence="2 3" key="1">
    <citation type="journal article" date="2018" name="Mol. Biol. Evol.">
        <title>Broad Genomic Sampling Reveals a Smut Pathogenic Ancestry of the Fungal Clade Ustilaginomycotina.</title>
        <authorList>
            <person name="Kijpornyongpan T."/>
            <person name="Mondo S.J."/>
            <person name="Barry K."/>
            <person name="Sandor L."/>
            <person name="Lee J."/>
            <person name="Lipzen A."/>
            <person name="Pangilinan J."/>
            <person name="LaButti K."/>
            <person name="Hainaut M."/>
            <person name="Henrissat B."/>
            <person name="Grigoriev I.V."/>
            <person name="Spatafora J.W."/>
            <person name="Aime M.C."/>
        </authorList>
    </citation>
    <scope>NUCLEOTIDE SEQUENCE [LARGE SCALE GENOMIC DNA]</scope>
    <source>
        <strain evidence="2 3">MCA 3645</strain>
    </source>
</reference>
<feature type="compositionally biased region" description="Low complexity" evidence="1">
    <location>
        <begin position="623"/>
        <end position="639"/>
    </location>
</feature>